<sequence length="67" mass="7720">MPTPAVLFASIFFGLIGLVAFRYGRRETRFEPMLIGIALMVYPYFVPQTWLLYLIGVGLSALFYVRR</sequence>
<accession>A0ABQ3H227</accession>
<keyword evidence="1" id="KW-0812">Transmembrane</keyword>
<organism evidence="2 3">
    <name type="scientific">Jeongeupia chitinilytica</name>
    <dbReference type="NCBI Taxonomy" id="1041641"/>
    <lineage>
        <taxon>Bacteria</taxon>
        <taxon>Pseudomonadati</taxon>
        <taxon>Pseudomonadota</taxon>
        <taxon>Betaproteobacteria</taxon>
        <taxon>Neisseriales</taxon>
        <taxon>Chitinibacteraceae</taxon>
        <taxon>Jeongeupia</taxon>
    </lineage>
</organism>
<proteinExistence type="predicted"/>
<evidence type="ECO:0000313" key="3">
    <source>
        <dbReference type="Proteomes" id="UP000604737"/>
    </source>
</evidence>
<reference evidence="3" key="1">
    <citation type="journal article" date="2019" name="Int. J. Syst. Evol. Microbiol.">
        <title>The Global Catalogue of Microorganisms (GCM) 10K type strain sequencing project: providing services to taxonomists for standard genome sequencing and annotation.</title>
        <authorList>
            <consortium name="The Broad Institute Genomics Platform"/>
            <consortium name="The Broad Institute Genome Sequencing Center for Infectious Disease"/>
            <person name="Wu L."/>
            <person name="Ma J."/>
        </authorList>
    </citation>
    <scope>NUCLEOTIDE SEQUENCE [LARGE SCALE GENOMIC DNA]</scope>
    <source>
        <strain evidence="3">KCTC 23701</strain>
    </source>
</reference>
<keyword evidence="3" id="KW-1185">Reference proteome</keyword>
<feature type="transmembrane region" description="Helical" evidence="1">
    <location>
        <begin position="44"/>
        <end position="65"/>
    </location>
</feature>
<dbReference type="RefSeq" id="WP_189461160.1">
    <property type="nucleotide sequence ID" value="NZ_BMYO01000006.1"/>
</dbReference>
<protein>
    <recommendedName>
        <fullName evidence="4">Amino acid transport protein</fullName>
    </recommendedName>
</protein>
<keyword evidence="1" id="KW-0472">Membrane</keyword>
<name>A0ABQ3H227_9NEIS</name>
<evidence type="ECO:0008006" key="4">
    <source>
        <dbReference type="Google" id="ProtNLM"/>
    </source>
</evidence>
<gene>
    <name evidence="2" type="ORF">GCM10007350_24350</name>
</gene>
<evidence type="ECO:0000313" key="2">
    <source>
        <dbReference type="EMBL" id="GHD64718.1"/>
    </source>
</evidence>
<dbReference type="EMBL" id="BMYO01000006">
    <property type="protein sequence ID" value="GHD64718.1"/>
    <property type="molecule type" value="Genomic_DNA"/>
</dbReference>
<evidence type="ECO:0000256" key="1">
    <source>
        <dbReference type="SAM" id="Phobius"/>
    </source>
</evidence>
<keyword evidence="1" id="KW-1133">Transmembrane helix</keyword>
<comment type="caution">
    <text evidence="2">The sequence shown here is derived from an EMBL/GenBank/DDBJ whole genome shotgun (WGS) entry which is preliminary data.</text>
</comment>
<dbReference type="Proteomes" id="UP000604737">
    <property type="component" value="Unassembled WGS sequence"/>
</dbReference>